<organism evidence="2 3">
    <name type="scientific">Belliella filtrata</name>
    <dbReference type="NCBI Taxonomy" id="2923435"/>
    <lineage>
        <taxon>Bacteria</taxon>
        <taxon>Pseudomonadati</taxon>
        <taxon>Bacteroidota</taxon>
        <taxon>Cytophagia</taxon>
        <taxon>Cytophagales</taxon>
        <taxon>Cyclobacteriaceae</taxon>
        <taxon>Belliella</taxon>
    </lineage>
</organism>
<sequence>MRISILVFFCCLMAFSNLALCQARYALGVETGYLIFQNTLLDVDPGPNWQGHHLENRDGFEFSLINGLVWKEFFYAGLGLGYQNFFDSASRSYHGLSGFFSFEFANYKSKISPVFNLKLGTARLWNQYESGTQNFYGEILVGPMIRLTGSTRISLKSGMMIQQNASLIPIKVGLMF</sequence>
<comment type="caution">
    <text evidence="2">The sequence shown here is derived from an EMBL/GenBank/DDBJ whole genome shotgun (WGS) entry which is preliminary data.</text>
</comment>
<dbReference type="RefSeq" id="WP_241345706.1">
    <property type="nucleotide sequence ID" value="NZ_JAKZGP010000001.1"/>
</dbReference>
<feature type="chain" id="PRO_5047135180" description="Outer membrane protein beta-barrel domain-containing protein" evidence="1">
    <location>
        <begin position="20"/>
        <end position="176"/>
    </location>
</feature>
<dbReference type="Proteomes" id="UP001165489">
    <property type="component" value="Unassembled WGS sequence"/>
</dbReference>
<evidence type="ECO:0000313" key="3">
    <source>
        <dbReference type="Proteomes" id="UP001165489"/>
    </source>
</evidence>
<evidence type="ECO:0000256" key="1">
    <source>
        <dbReference type="SAM" id="SignalP"/>
    </source>
</evidence>
<feature type="signal peptide" evidence="1">
    <location>
        <begin position="1"/>
        <end position="19"/>
    </location>
</feature>
<protein>
    <recommendedName>
        <fullName evidence="4">Outer membrane protein beta-barrel domain-containing protein</fullName>
    </recommendedName>
</protein>
<evidence type="ECO:0008006" key="4">
    <source>
        <dbReference type="Google" id="ProtNLM"/>
    </source>
</evidence>
<reference evidence="2" key="1">
    <citation type="submission" date="2022-03" db="EMBL/GenBank/DDBJ databases">
        <title>De novo assembled genomes of Belliella spp. (Cyclobacteriaceae) strains.</title>
        <authorList>
            <person name="Szabo A."/>
            <person name="Korponai K."/>
            <person name="Felfoldi T."/>
        </authorList>
    </citation>
    <scope>NUCLEOTIDE SEQUENCE</scope>
    <source>
        <strain evidence="2">DSM 111904</strain>
    </source>
</reference>
<keyword evidence="1" id="KW-0732">Signal</keyword>
<proteinExistence type="predicted"/>
<keyword evidence="3" id="KW-1185">Reference proteome</keyword>
<name>A0ABS9UUB2_9BACT</name>
<accession>A0ABS9UUB2</accession>
<dbReference type="EMBL" id="JAKZGP010000001">
    <property type="protein sequence ID" value="MCH7407761.1"/>
    <property type="molecule type" value="Genomic_DNA"/>
</dbReference>
<evidence type="ECO:0000313" key="2">
    <source>
        <dbReference type="EMBL" id="MCH7407761.1"/>
    </source>
</evidence>
<gene>
    <name evidence="2" type="ORF">MM239_00010</name>
</gene>